<gene>
    <name evidence="1" type="ORF">PBOR_00980</name>
</gene>
<name>A0A089MGF8_PAEBO</name>
<dbReference type="KEGG" id="pbd:PBOR_00980"/>
<evidence type="ECO:0000313" key="1">
    <source>
        <dbReference type="EMBL" id="AIQ55699.1"/>
    </source>
</evidence>
<dbReference type="EMBL" id="CP009285">
    <property type="protein sequence ID" value="AIQ55699.1"/>
    <property type="molecule type" value="Genomic_DNA"/>
</dbReference>
<dbReference type="OrthoDB" id="9804993at2"/>
<dbReference type="Pfam" id="PF06821">
    <property type="entry name" value="Ser_hydrolase"/>
    <property type="match status" value="1"/>
</dbReference>
<dbReference type="RefSeq" id="WP_042210035.1">
    <property type="nucleotide sequence ID" value="NZ_CP009285.1"/>
</dbReference>
<dbReference type="AlphaFoldDB" id="A0A089MGF8"/>
<dbReference type="Gene3D" id="3.40.50.1820">
    <property type="entry name" value="alpha/beta hydrolase"/>
    <property type="match status" value="1"/>
</dbReference>
<dbReference type="PANTHER" id="PTHR15394">
    <property type="entry name" value="SERINE HYDROLASE RBBP9"/>
    <property type="match status" value="1"/>
</dbReference>
<dbReference type="PANTHER" id="PTHR15394:SF3">
    <property type="entry name" value="SERINE HYDROLASE RBBP9"/>
    <property type="match status" value="1"/>
</dbReference>
<proteinExistence type="predicted"/>
<dbReference type="HOGENOM" id="CLU_088863_3_0_9"/>
<keyword evidence="2" id="KW-1185">Reference proteome</keyword>
<dbReference type="SUPFAM" id="SSF53474">
    <property type="entry name" value="alpha/beta-Hydrolases"/>
    <property type="match status" value="1"/>
</dbReference>
<dbReference type="GO" id="GO:0016787">
    <property type="term" value="F:hydrolase activity"/>
    <property type="evidence" value="ECO:0007669"/>
    <property type="project" value="InterPro"/>
</dbReference>
<evidence type="ECO:0008006" key="3">
    <source>
        <dbReference type="Google" id="ProtNLM"/>
    </source>
</evidence>
<dbReference type="InterPro" id="IPR029058">
    <property type="entry name" value="AB_hydrolase_fold"/>
</dbReference>
<reference evidence="1" key="1">
    <citation type="submission" date="2014-08" db="EMBL/GenBank/DDBJ databases">
        <title>Comparative genomics of the Paenibacillus odorifer group.</title>
        <authorList>
            <person name="den Bakker H.C."/>
            <person name="Tsai Y.-C.Y.-C."/>
            <person name="Martin N."/>
            <person name="Korlach J."/>
            <person name="Wiedmann M."/>
        </authorList>
    </citation>
    <scope>NUCLEOTIDE SEQUENCE [LARGE SCALE GENOMIC DNA]</scope>
    <source>
        <strain evidence="1">DSM 13188</strain>
    </source>
</reference>
<dbReference type="InterPro" id="IPR010662">
    <property type="entry name" value="RBBP9/YdeN"/>
</dbReference>
<organism evidence="1 2">
    <name type="scientific">Paenibacillus borealis</name>
    <dbReference type="NCBI Taxonomy" id="160799"/>
    <lineage>
        <taxon>Bacteria</taxon>
        <taxon>Bacillati</taxon>
        <taxon>Bacillota</taxon>
        <taxon>Bacilli</taxon>
        <taxon>Bacillales</taxon>
        <taxon>Paenibacillaceae</taxon>
        <taxon>Paenibacillus</taxon>
    </lineage>
</organism>
<protein>
    <recommendedName>
        <fullName evidence="3">Hydrolase</fullName>
    </recommendedName>
</protein>
<sequence>MSRSFLVLYGVGGSGPDHWQRWLQQELEKQGEKVYFPEFPDKDQPDKGAWLDHLSSVFEEIPQDEEVIVVAHSLACIMWFHYAASQPNRKIQRAILVAPPSPLLKYEPVMMFFPVPENLAGIATVADKTLFVLSSTDPYCPVEEASHYLDLGVPCVILPKMGHINVDTGYGPWPWILDVCLNQHISL</sequence>
<dbReference type="Proteomes" id="UP000029518">
    <property type="component" value="Chromosome"/>
</dbReference>
<accession>A0A089MGF8</accession>
<evidence type="ECO:0000313" key="2">
    <source>
        <dbReference type="Proteomes" id="UP000029518"/>
    </source>
</evidence>